<organism evidence="1 2">
    <name type="scientific">Frondihabitans cladoniiphilus</name>
    <dbReference type="NCBI Taxonomy" id="715785"/>
    <lineage>
        <taxon>Bacteria</taxon>
        <taxon>Bacillati</taxon>
        <taxon>Actinomycetota</taxon>
        <taxon>Actinomycetes</taxon>
        <taxon>Micrococcales</taxon>
        <taxon>Microbacteriaceae</taxon>
        <taxon>Frondihabitans</taxon>
    </lineage>
</organism>
<comment type="caution">
    <text evidence="1">The sequence shown here is derived from an EMBL/GenBank/DDBJ whole genome shotgun (WGS) entry which is preliminary data.</text>
</comment>
<accession>A0ABP8W4H9</accession>
<name>A0ABP8W4H9_9MICO</name>
<evidence type="ECO:0000313" key="2">
    <source>
        <dbReference type="Proteomes" id="UP001501295"/>
    </source>
</evidence>
<keyword evidence="2" id="KW-1185">Reference proteome</keyword>
<dbReference type="EMBL" id="BAABLM010000005">
    <property type="protein sequence ID" value="GAA4678408.1"/>
    <property type="molecule type" value="Genomic_DNA"/>
</dbReference>
<proteinExistence type="predicted"/>
<reference evidence="2" key="1">
    <citation type="journal article" date="2019" name="Int. J. Syst. Evol. Microbiol.">
        <title>The Global Catalogue of Microorganisms (GCM) 10K type strain sequencing project: providing services to taxonomists for standard genome sequencing and annotation.</title>
        <authorList>
            <consortium name="The Broad Institute Genomics Platform"/>
            <consortium name="The Broad Institute Genome Sequencing Center for Infectious Disease"/>
            <person name="Wu L."/>
            <person name="Ma J."/>
        </authorList>
    </citation>
    <scope>NUCLEOTIDE SEQUENCE [LARGE SCALE GENOMIC DNA]</scope>
    <source>
        <strain evidence="2">JCM 18956</strain>
    </source>
</reference>
<dbReference type="Proteomes" id="UP001501295">
    <property type="component" value="Unassembled WGS sequence"/>
</dbReference>
<dbReference type="RefSeq" id="WP_345376144.1">
    <property type="nucleotide sequence ID" value="NZ_BAABLM010000005.1"/>
</dbReference>
<evidence type="ECO:0000313" key="1">
    <source>
        <dbReference type="EMBL" id="GAA4678408.1"/>
    </source>
</evidence>
<protein>
    <submittedName>
        <fullName evidence="1">Uncharacterized protein</fullName>
    </submittedName>
</protein>
<sequence>MAKFRVVVSDKALAEVFEQIATAVSEADASFRSTHEGYPEEIVRADAASALPIDLTGEGVDAYALAMATGQDFEFQLGG</sequence>
<gene>
    <name evidence="1" type="ORF">GCM10025780_24100</name>
</gene>